<protein>
    <submittedName>
        <fullName evidence="1">Uncharacterized protein</fullName>
    </submittedName>
</protein>
<evidence type="ECO:0000313" key="1">
    <source>
        <dbReference type="EMBL" id="KAF2767051.1"/>
    </source>
</evidence>
<evidence type="ECO:0000313" key="2">
    <source>
        <dbReference type="Proteomes" id="UP000799436"/>
    </source>
</evidence>
<keyword evidence="2" id="KW-1185">Reference proteome</keyword>
<accession>A0A6G1L298</accession>
<proteinExistence type="predicted"/>
<organism evidence="1 2">
    <name type="scientific">Teratosphaeria nubilosa</name>
    <dbReference type="NCBI Taxonomy" id="161662"/>
    <lineage>
        <taxon>Eukaryota</taxon>
        <taxon>Fungi</taxon>
        <taxon>Dikarya</taxon>
        <taxon>Ascomycota</taxon>
        <taxon>Pezizomycotina</taxon>
        <taxon>Dothideomycetes</taxon>
        <taxon>Dothideomycetidae</taxon>
        <taxon>Mycosphaerellales</taxon>
        <taxon>Teratosphaeriaceae</taxon>
        <taxon>Teratosphaeria</taxon>
    </lineage>
</organism>
<dbReference type="AlphaFoldDB" id="A0A6G1L298"/>
<dbReference type="EMBL" id="ML995862">
    <property type="protein sequence ID" value="KAF2767051.1"/>
    <property type="molecule type" value="Genomic_DNA"/>
</dbReference>
<reference evidence="1" key="1">
    <citation type="journal article" date="2020" name="Stud. Mycol.">
        <title>101 Dothideomycetes genomes: a test case for predicting lifestyles and emergence of pathogens.</title>
        <authorList>
            <person name="Haridas S."/>
            <person name="Albert R."/>
            <person name="Binder M."/>
            <person name="Bloem J."/>
            <person name="Labutti K."/>
            <person name="Salamov A."/>
            <person name="Andreopoulos B."/>
            <person name="Baker S."/>
            <person name="Barry K."/>
            <person name="Bills G."/>
            <person name="Bluhm B."/>
            <person name="Cannon C."/>
            <person name="Castanera R."/>
            <person name="Culley D."/>
            <person name="Daum C."/>
            <person name="Ezra D."/>
            <person name="Gonzalez J."/>
            <person name="Henrissat B."/>
            <person name="Kuo A."/>
            <person name="Liang C."/>
            <person name="Lipzen A."/>
            <person name="Lutzoni F."/>
            <person name="Magnuson J."/>
            <person name="Mondo S."/>
            <person name="Nolan M."/>
            <person name="Ohm R."/>
            <person name="Pangilinan J."/>
            <person name="Park H.-J."/>
            <person name="Ramirez L."/>
            <person name="Alfaro M."/>
            <person name="Sun H."/>
            <person name="Tritt A."/>
            <person name="Yoshinaga Y."/>
            <person name="Zwiers L.-H."/>
            <person name="Turgeon B."/>
            <person name="Goodwin S."/>
            <person name="Spatafora J."/>
            <person name="Crous P."/>
            <person name="Grigoriev I."/>
        </authorList>
    </citation>
    <scope>NUCLEOTIDE SEQUENCE</scope>
    <source>
        <strain evidence="1">CBS 116005</strain>
    </source>
</reference>
<name>A0A6G1L298_9PEZI</name>
<gene>
    <name evidence="1" type="ORF">EJ03DRAFT_164160</name>
</gene>
<dbReference type="Proteomes" id="UP000799436">
    <property type="component" value="Unassembled WGS sequence"/>
</dbReference>
<sequence length="110" mass="12273">MGVSTSLRQIAPLLGSSSCLRAASYCAFACSLGLRIAANWCTGSCSTCLEAMCQVFVLVNTCCYWCNSRCRPVAQATPWRYMRYRVFGDSEMCRCSWDESSFVAFCRLPK</sequence>